<dbReference type="Proteomes" id="UP001152888">
    <property type="component" value="Unassembled WGS sequence"/>
</dbReference>
<proteinExistence type="predicted"/>
<dbReference type="EMBL" id="CAKOFQ010006754">
    <property type="protein sequence ID" value="CAH1968606.1"/>
    <property type="molecule type" value="Genomic_DNA"/>
</dbReference>
<sequence>MSRYRKCAVRSCQDSVSIRQRFLINKYPTRLMKFLENHQLQHHHNSWEKFAQLPPHNQKILM</sequence>
<comment type="caution">
    <text evidence="1">The sequence shown here is derived from an EMBL/GenBank/DDBJ whole genome shotgun (WGS) entry which is preliminary data.</text>
</comment>
<organism evidence="1 2">
    <name type="scientific">Acanthoscelides obtectus</name>
    <name type="common">Bean weevil</name>
    <name type="synonym">Bruchus obtectus</name>
    <dbReference type="NCBI Taxonomy" id="200917"/>
    <lineage>
        <taxon>Eukaryota</taxon>
        <taxon>Metazoa</taxon>
        <taxon>Ecdysozoa</taxon>
        <taxon>Arthropoda</taxon>
        <taxon>Hexapoda</taxon>
        <taxon>Insecta</taxon>
        <taxon>Pterygota</taxon>
        <taxon>Neoptera</taxon>
        <taxon>Endopterygota</taxon>
        <taxon>Coleoptera</taxon>
        <taxon>Polyphaga</taxon>
        <taxon>Cucujiformia</taxon>
        <taxon>Chrysomeloidea</taxon>
        <taxon>Chrysomelidae</taxon>
        <taxon>Bruchinae</taxon>
        <taxon>Bruchini</taxon>
        <taxon>Acanthoscelides</taxon>
    </lineage>
</organism>
<evidence type="ECO:0000313" key="1">
    <source>
        <dbReference type="EMBL" id="CAH1968606.1"/>
    </source>
</evidence>
<accession>A0A9P0K6H4</accession>
<gene>
    <name evidence="1" type="ORF">ACAOBT_LOCUS7966</name>
</gene>
<reference evidence="1" key="1">
    <citation type="submission" date="2022-03" db="EMBL/GenBank/DDBJ databases">
        <authorList>
            <person name="Sayadi A."/>
        </authorList>
    </citation>
    <scope>NUCLEOTIDE SEQUENCE</scope>
</reference>
<evidence type="ECO:0000313" key="2">
    <source>
        <dbReference type="Proteomes" id="UP001152888"/>
    </source>
</evidence>
<protein>
    <submittedName>
        <fullName evidence="1">Uncharacterized protein</fullName>
    </submittedName>
</protein>
<name>A0A9P0K6H4_ACAOB</name>
<dbReference type="AlphaFoldDB" id="A0A9P0K6H4"/>
<keyword evidence="2" id="KW-1185">Reference proteome</keyword>